<sequence>MVEVLFVGGAALVGGARSAPSVSASPRAPCSVGSQRWGRCGGRATHRSAVALALRKKQACVWMQQQSEDGDSGVVIDVDAKVGEYSLEQLKQRFVLATADTNRGFAADAARQKVIMQMIEELEARSTSATPLDDALFLGEWSLIYTNSLDVLSLGLLAPVAGLGRIFQNVERAATGAQHEFDIFNIVELEPPFQVVLSPLGLGPTRSVLRVEAEGSRGDQDDQLLNLRFMRSNLTAASIAGMKLQLPKLSASLGGQAVGYVRTTFLDEDLRFARSAPTRFNENGTLFCLKRCTTDTLLSDVQEWFVSKRSHQGALIYCRLESILTDVAVFSSMRFIDRLRDLFVGRGFAGFLAHTLHGGVGVTKRNESDILGKDASSILPRPWLCLVF</sequence>
<dbReference type="Proteomes" id="UP000324585">
    <property type="component" value="Unassembled WGS sequence"/>
</dbReference>
<dbReference type="OrthoDB" id="201321at2759"/>
<comment type="caution">
    <text evidence="4">The sequence shown here is derived from an EMBL/GenBank/DDBJ whole genome shotgun (WGS) entry which is preliminary data.</text>
</comment>
<evidence type="ECO:0000259" key="3">
    <source>
        <dbReference type="Pfam" id="PF04755"/>
    </source>
</evidence>
<evidence type="ECO:0000256" key="1">
    <source>
        <dbReference type="ARBA" id="ARBA00004474"/>
    </source>
</evidence>
<dbReference type="Pfam" id="PF04755">
    <property type="entry name" value="PAP_fibrillin"/>
    <property type="match status" value="1"/>
</dbReference>
<proteinExistence type="predicted"/>
<feature type="domain" description="Plastid lipid-associated protein/fibrillin conserved" evidence="3">
    <location>
        <begin position="89"/>
        <end position="275"/>
    </location>
</feature>
<gene>
    <name evidence="4" type="ORF">FVE85_2520</name>
</gene>
<protein>
    <submittedName>
        <fullName evidence="4">Plastid lipid-associated protein 1, chloroplastic</fullName>
    </submittedName>
</protein>
<organism evidence="4 5">
    <name type="scientific">Porphyridium purpureum</name>
    <name type="common">Red alga</name>
    <name type="synonym">Porphyridium cruentum</name>
    <dbReference type="NCBI Taxonomy" id="35688"/>
    <lineage>
        <taxon>Eukaryota</taxon>
        <taxon>Rhodophyta</taxon>
        <taxon>Bangiophyceae</taxon>
        <taxon>Porphyridiales</taxon>
        <taxon>Porphyridiaceae</taxon>
        <taxon>Porphyridium</taxon>
    </lineage>
</organism>
<keyword evidence="2" id="KW-0934">Plastid</keyword>
<accession>A0A5J4YK43</accession>
<dbReference type="AlphaFoldDB" id="A0A5J4YK43"/>
<dbReference type="InterPro" id="IPR039633">
    <property type="entry name" value="PAP"/>
</dbReference>
<dbReference type="PANTHER" id="PTHR31906">
    <property type="entry name" value="PLASTID-LIPID-ASSOCIATED PROTEIN 4, CHLOROPLASTIC-RELATED"/>
    <property type="match status" value="1"/>
</dbReference>
<evidence type="ECO:0000313" key="4">
    <source>
        <dbReference type="EMBL" id="KAA8491505.1"/>
    </source>
</evidence>
<evidence type="ECO:0000313" key="5">
    <source>
        <dbReference type="Proteomes" id="UP000324585"/>
    </source>
</evidence>
<name>A0A5J4YK43_PORPP</name>
<keyword evidence="5" id="KW-1185">Reference proteome</keyword>
<evidence type="ECO:0000256" key="2">
    <source>
        <dbReference type="ARBA" id="ARBA00022640"/>
    </source>
</evidence>
<comment type="subcellular location">
    <subcellularLocation>
        <location evidence="1">Plastid</location>
    </subcellularLocation>
</comment>
<dbReference type="GO" id="GO:0009536">
    <property type="term" value="C:plastid"/>
    <property type="evidence" value="ECO:0007669"/>
    <property type="project" value="UniProtKB-SubCell"/>
</dbReference>
<reference evidence="5" key="1">
    <citation type="journal article" date="2019" name="Nat. Commun.">
        <title>Expansion of phycobilisome linker gene families in mesophilic red algae.</title>
        <authorList>
            <person name="Lee J."/>
            <person name="Kim D."/>
            <person name="Bhattacharya D."/>
            <person name="Yoon H.S."/>
        </authorList>
    </citation>
    <scope>NUCLEOTIDE SEQUENCE [LARGE SCALE GENOMIC DNA]</scope>
    <source>
        <strain evidence="5">CCMP 1328</strain>
    </source>
</reference>
<dbReference type="InterPro" id="IPR006843">
    <property type="entry name" value="PAP/fibrillin_dom"/>
</dbReference>
<dbReference type="EMBL" id="VRMN01000013">
    <property type="protein sequence ID" value="KAA8491505.1"/>
    <property type="molecule type" value="Genomic_DNA"/>
</dbReference>